<protein>
    <recommendedName>
        <fullName evidence="3">Lipase</fullName>
    </recommendedName>
</protein>
<dbReference type="AlphaFoldDB" id="A0A1E5GRF6"/>
<gene>
    <name evidence="1" type="ORF">BCR23_10465</name>
</gene>
<name>A0A1E5GRF6_9ENTE</name>
<dbReference type="Proteomes" id="UP000094764">
    <property type="component" value="Unassembled WGS sequence"/>
</dbReference>
<dbReference type="Gene3D" id="3.40.50.1820">
    <property type="entry name" value="alpha/beta hydrolase"/>
    <property type="match status" value="1"/>
</dbReference>
<dbReference type="STRING" id="903983.BCR23_10465"/>
<sequence>MTIRDEDYNQFSDMVYWLDPKHPNYDPSLKEGRIKQYNGQKYQILKIKTEPSNGMQAMAIAPLDSNGYPDTTQLTVAFAGTNFGGDWRDVVTDGQTVGLSMEQLGWNPGQAGSAQEFADWINLTYPHAVVTTTGHSLGEYLALMIAAENEWRNVGFNGPDPYGILSTDAKKWIENNPGMLTNYRNFADLIGNLMGNGTGAEIMIGYTKGSPANPLDAHALTLWKFDEDGRLRIPDNTYALMDGQQLEQNLMSKFVTSMYLLKTLEAKLNASGGGLSGTEEIYLDATLARSIVTTASSLLKVAMSKVITHCQEEMDKAEELWNKILTSARGASSDLSESEMESQLSTVGFTKARIVNTPNEKYQQKIQEAKEVGETFESLASEINSKIIAVVQQDQDLARQLQF</sequence>
<accession>A0A1E5GRF6</accession>
<evidence type="ECO:0000313" key="2">
    <source>
        <dbReference type="Proteomes" id="UP000094764"/>
    </source>
</evidence>
<dbReference type="SUPFAM" id="SSF53474">
    <property type="entry name" value="alpha/beta-Hydrolases"/>
    <property type="match status" value="1"/>
</dbReference>
<keyword evidence="2" id="KW-1185">Reference proteome</keyword>
<evidence type="ECO:0000313" key="1">
    <source>
        <dbReference type="EMBL" id="OEG15249.1"/>
    </source>
</evidence>
<proteinExistence type="predicted"/>
<dbReference type="EMBL" id="MIKB01000016">
    <property type="protein sequence ID" value="OEG15249.1"/>
    <property type="molecule type" value="Genomic_DNA"/>
</dbReference>
<evidence type="ECO:0008006" key="3">
    <source>
        <dbReference type="Google" id="ProtNLM"/>
    </source>
</evidence>
<organism evidence="1 2">
    <name type="scientific">Enterococcus quebecensis</name>
    <dbReference type="NCBI Taxonomy" id="903983"/>
    <lineage>
        <taxon>Bacteria</taxon>
        <taxon>Bacillati</taxon>
        <taxon>Bacillota</taxon>
        <taxon>Bacilli</taxon>
        <taxon>Lactobacillales</taxon>
        <taxon>Enterococcaceae</taxon>
        <taxon>Enterococcus</taxon>
    </lineage>
</organism>
<dbReference type="RefSeq" id="WP_069635738.1">
    <property type="nucleotide sequence ID" value="NZ_JXKZ01000005.1"/>
</dbReference>
<dbReference type="InterPro" id="IPR029058">
    <property type="entry name" value="AB_hydrolase_fold"/>
</dbReference>
<reference evidence="2" key="1">
    <citation type="submission" date="2016-09" db="EMBL/GenBank/DDBJ databases">
        <authorList>
            <person name="Gulvik C.A."/>
        </authorList>
    </citation>
    <scope>NUCLEOTIDE SEQUENCE [LARGE SCALE GENOMIC DNA]</scope>
    <source>
        <strain evidence="2">LMG 26306</strain>
    </source>
</reference>
<comment type="caution">
    <text evidence="1">The sequence shown here is derived from an EMBL/GenBank/DDBJ whole genome shotgun (WGS) entry which is preliminary data.</text>
</comment>